<sequence>MELNDALGLVIKELRQQRELPQEGLGPSQSYISAIERGKWKPSLEKIEQIAAILSVHPASLLILAYLRQAPAGQADQILNCIQAEIEELRLPGSDSVALPSQ</sequence>
<proteinExistence type="predicted"/>
<dbReference type="Pfam" id="PF01381">
    <property type="entry name" value="HTH_3"/>
    <property type="match status" value="1"/>
</dbReference>
<dbReference type="SMART" id="SM00530">
    <property type="entry name" value="HTH_XRE"/>
    <property type="match status" value="1"/>
</dbReference>
<evidence type="ECO:0000313" key="2">
    <source>
        <dbReference type="EMBL" id="ESQ96830.1"/>
    </source>
</evidence>
<dbReference type="Proteomes" id="UP000017822">
    <property type="component" value="Unassembled WGS sequence"/>
</dbReference>
<comment type="caution">
    <text evidence="2">The sequence shown here is derived from an EMBL/GenBank/DDBJ whole genome shotgun (WGS) entry which is preliminary data.</text>
</comment>
<dbReference type="PROSITE" id="PS50943">
    <property type="entry name" value="HTH_CROC1"/>
    <property type="match status" value="1"/>
</dbReference>
<gene>
    <name evidence="2" type="ORF">F753_24200</name>
</gene>
<dbReference type="AlphaFoldDB" id="V4PL97"/>
<dbReference type="InterPro" id="IPR010982">
    <property type="entry name" value="Lambda_DNA-bd_dom_sf"/>
</dbReference>
<feature type="domain" description="HTH cro/C1-type" evidence="1">
    <location>
        <begin position="11"/>
        <end position="61"/>
    </location>
</feature>
<dbReference type="EMBL" id="AOFQ01000075">
    <property type="protein sequence ID" value="ESQ96830.1"/>
    <property type="molecule type" value="Genomic_DNA"/>
</dbReference>
<accession>V4PL97</accession>
<evidence type="ECO:0000313" key="3">
    <source>
        <dbReference type="Proteomes" id="UP000017822"/>
    </source>
</evidence>
<dbReference type="GO" id="GO:0003677">
    <property type="term" value="F:DNA binding"/>
    <property type="evidence" value="ECO:0007669"/>
    <property type="project" value="InterPro"/>
</dbReference>
<dbReference type="InterPro" id="IPR001387">
    <property type="entry name" value="Cro/C1-type_HTH"/>
</dbReference>
<dbReference type="CDD" id="cd00093">
    <property type="entry name" value="HTH_XRE"/>
    <property type="match status" value="1"/>
</dbReference>
<evidence type="ECO:0000259" key="1">
    <source>
        <dbReference type="PROSITE" id="PS50943"/>
    </source>
</evidence>
<name>V4PL97_STUCH</name>
<dbReference type="SUPFAM" id="SSF47413">
    <property type="entry name" value="lambda repressor-like DNA-binding domains"/>
    <property type="match status" value="1"/>
</dbReference>
<protein>
    <recommendedName>
        <fullName evidence="1">HTH cro/C1-type domain-containing protein</fullName>
    </recommendedName>
</protein>
<dbReference type="Gene3D" id="1.10.260.40">
    <property type="entry name" value="lambda repressor-like DNA-binding domains"/>
    <property type="match status" value="1"/>
</dbReference>
<organism evidence="2 3">
    <name type="scientific">Stutzerimonas chloritidismutans AW-1</name>
    <dbReference type="NCBI Taxonomy" id="1263865"/>
    <lineage>
        <taxon>Bacteria</taxon>
        <taxon>Pseudomonadati</taxon>
        <taxon>Pseudomonadota</taxon>
        <taxon>Gammaproteobacteria</taxon>
        <taxon>Pseudomonadales</taxon>
        <taxon>Pseudomonadaceae</taxon>
        <taxon>Stutzerimonas</taxon>
    </lineage>
</organism>
<reference evidence="2 3" key="1">
    <citation type="submission" date="2013-07" db="EMBL/GenBank/DDBJ databases">
        <authorList>
            <person name="Schaap P.J."/>
            <person name="Mehboob F."/>
            <person name="Oosterkamp M.J."/>
            <person name="de Vos W.M."/>
            <person name="Stams A.J.M."/>
            <person name="Koehorst J.J."/>
        </authorList>
    </citation>
    <scope>NUCLEOTIDE SEQUENCE [LARGE SCALE GENOMIC DNA]</scope>
    <source>
        <strain evidence="2 3">AW-1</strain>
    </source>
</reference>